<dbReference type="KEGG" id="aaqi:AAQM_1327"/>
<name>A0AAE7B405_9BACT</name>
<reference evidence="2 3" key="1">
    <citation type="submission" date="2018-07" db="EMBL/GenBank/DDBJ databases">
        <title>Identification of phenol metabolism pathways in Arcobacter.</title>
        <authorList>
            <person name="Miller W.G."/>
            <person name="Yee E."/>
            <person name="Bono J.L."/>
        </authorList>
    </citation>
    <scope>NUCLEOTIDE SEQUENCE [LARGE SCALE GENOMIC DNA]</scope>
    <source>
        <strain evidence="2 3">W63</strain>
    </source>
</reference>
<sequence length="414" mass="49402">MANINAVIIRKPKLYKIPTTLNLAHNSGINRATYWLNDGKNIIQSIKFNDKEEIDNIWEKWQEEAKARYKNNPLSKRTLKSNAIIVEEGLIVIGSHVQATQENIINILNDFIKKFEIDNNTKILHWAYHNHEGHEENRKEVINRHAHFLFANVNNNGVMVRRNWKRDYLKKLQDDIFEISKNYIPNIERGKEATYKEVYIDGNLVKINERKHEHHRVFREKQKQEAIRNQLIKNEVLEDKKLNSQINLLQKQNDDLILKNKLFEIRINELNSLVFSEKKYKDSDNFMPYKELINAYIRKDAENVKKMVEQNTIIDKLRFFAKHFKSYRDENANLSLFIDDLKKGFDDLKDIYAKNKELNNEIIQMKNEIGRLEDLCYRKQIENDEEEIEELEEIIYDPTWDDGSLMTIDLNNQK</sequence>
<organism evidence="2 3">
    <name type="scientific">Arcobacter aquimarinus</name>
    <dbReference type="NCBI Taxonomy" id="1315211"/>
    <lineage>
        <taxon>Bacteria</taxon>
        <taxon>Pseudomonadati</taxon>
        <taxon>Campylobacterota</taxon>
        <taxon>Epsilonproteobacteria</taxon>
        <taxon>Campylobacterales</taxon>
        <taxon>Arcobacteraceae</taxon>
        <taxon>Arcobacter</taxon>
    </lineage>
</organism>
<gene>
    <name evidence="2" type="ORF">AAQM_1327</name>
</gene>
<evidence type="ECO:0000313" key="2">
    <source>
        <dbReference type="EMBL" id="QKE26076.1"/>
    </source>
</evidence>
<accession>A0AAE7B405</accession>
<evidence type="ECO:0000313" key="3">
    <source>
        <dbReference type="Proteomes" id="UP000502065"/>
    </source>
</evidence>
<dbReference type="Gene3D" id="3.30.930.30">
    <property type="match status" value="1"/>
</dbReference>
<keyword evidence="3" id="KW-1185">Reference proteome</keyword>
<dbReference type="Proteomes" id="UP000502065">
    <property type="component" value="Chromosome"/>
</dbReference>
<keyword evidence="1" id="KW-0175">Coiled coil</keyword>
<protein>
    <submittedName>
        <fullName evidence="2">Uncharacterized protein</fullName>
    </submittedName>
</protein>
<dbReference type="RefSeq" id="WP_129095839.1">
    <property type="nucleotide sequence ID" value="NZ_CBCSAE010000004.1"/>
</dbReference>
<evidence type="ECO:0000256" key="1">
    <source>
        <dbReference type="SAM" id="Coils"/>
    </source>
</evidence>
<dbReference type="EMBL" id="CP030944">
    <property type="protein sequence ID" value="QKE26076.1"/>
    <property type="molecule type" value="Genomic_DNA"/>
</dbReference>
<dbReference type="AlphaFoldDB" id="A0AAE7B405"/>
<feature type="coiled-coil region" evidence="1">
    <location>
        <begin position="348"/>
        <end position="394"/>
    </location>
</feature>
<proteinExistence type="predicted"/>